<evidence type="ECO:0000313" key="7">
    <source>
        <dbReference type="EMBL" id="VDM21890.1"/>
    </source>
</evidence>
<keyword evidence="2" id="KW-0597">Phosphoprotein</keyword>
<dbReference type="CDD" id="cd01202">
    <property type="entry name" value="PTB_FRS2"/>
    <property type="match status" value="1"/>
</dbReference>
<dbReference type="GO" id="GO:0005104">
    <property type="term" value="F:fibroblast growth factor receptor binding"/>
    <property type="evidence" value="ECO:0007669"/>
    <property type="project" value="TreeGrafter"/>
</dbReference>
<dbReference type="STRING" id="6293.A0A183XRI8"/>
<dbReference type="OrthoDB" id="6279276at2759"/>
<keyword evidence="3" id="KW-0519">Myristate</keyword>
<dbReference type="OMA" id="DNANMGI"/>
<dbReference type="PANTHER" id="PTHR21258:SF55">
    <property type="entry name" value="FI23523P1"/>
    <property type="match status" value="1"/>
</dbReference>
<proteinExistence type="predicted"/>
<organism evidence="10">
    <name type="scientific">Wuchereria bancrofti</name>
    <dbReference type="NCBI Taxonomy" id="6293"/>
    <lineage>
        <taxon>Eukaryota</taxon>
        <taxon>Metazoa</taxon>
        <taxon>Ecdysozoa</taxon>
        <taxon>Nematoda</taxon>
        <taxon>Chromadorea</taxon>
        <taxon>Rhabditida</taxon>
        <taxon>Spirurina</taxon>
        <taxon>Spiruromorpha</taxon>
        <taxon>Filarioidea</taxon>
        <taxon>Onchocercidae</taxon>
        <taxon>Wuchereria</taxon>
    </lineage>
</organism>
<evidence type="ECO:0000256" key="4">
    <source>
        <dbReference type="ARBA" id="ARBA00023136"/>
    </source>
</evidence>
<dbReference type="Pfam" id="PF02174">
    <property type="entry name" value="IRS"/>
    <property type="match status" value="1"/>
</dbReference>
<evidence type="ECO:0000256" key="3">
    <source>
        <dbReference type="ARBA" id="ARBA00022707"/>
    </source>
</evidence>
<comment type="subcellular location">
    <subcellularLocation>
        <location evidence="1">Membrane</location>
    </subcellularLocation>
</comment>
<dbReference type="SMART" id="SM01244">
    <property type="entry name" value="IRS"/>
    <property type="match status" value="1"/>
</dbReference>
<accession>A0A183XRI8</accession>
<dbReference type="Gene3D" id="2.30.29.30">
    <property type="entry name" value="Pleckstrin-homology domain (PH domain)/Phosphotyrosine-binding domain (PTB)"/>
    <property type="match status" value="1"/>
</dbReference>
<dbReference type="SUPFAM" id="SSF50729">
    <property type="entry name" value="PH domain-like"/>
    <property type="match status" value="1"/>
</dbReference>
<reference evidence="7 9" key="4">
    <citation type="submission" date="2018-11" db="EMBL/GenBank/DDBJ databases">
        <authorList>
            <consortium name="Pathogen Informatics"/>
        </authorList>
    </citation>
    <scope>NUCLEOTIDE SEQUENCE [LARGE SCALE GENOMIC DNA]</scope>
</reference>
<dbReference type="InterPro" id="IPR050996">
    <property type="entry name" value="Docking_Protein_DOK"/>
</dbReference>
<dbReference type="InterPro" id="IPR002404">
    <property type="entry name" value="IRS_PTB"/>
</dbReference>
<reference evidence="8" key="1">
    <citation type="submission" date="2015-03" db="EMBL/GenBank/DDBJ databases">
        <title>Wuchereria bancrofti Genome Sequencing Papua New Guinea Strain.</title>
        <authorList>
            <person name="Small S.T."/>
            <person name="Serre D."/>
            <person name="Zimmerman P.A."/>
        </authorList>
    </citation>
    <scope>NUCLEOTIDE SEQUENCE [LARGE SCALE GENOMIC DNA]</scope>
    <source>
        <strain evidence="8">pt0022</strain>
    </source>
</reference>
<evidence type="ECO:0000313" key="9">
    <source>
        <dbReference type="Proteomes" id="UP000270924"/>
    </source>
</evidence>
<dbReference type="GO" id="GO:0016020">
    <property type="term" value="C:membrane"/>
    <property type="evidence" value="ECO:0007669"/>
    <property type="project" value="UniProtKB-SubCell"/>
</dbReference>
<gene>
    <name evidence="7" type="ORF">WBA_LOCUS12207</name>
</gene>
<evidence type="ECO:0000313" key="8">
    <source>
        <dbReference type="Proteomes" id="UP000093561"/>
    </source>
</evidence>
<reference evidence="10" key="3">
    <citation type="submission" date="2016-11" db="UniProtKB">
        <authorList>
            <consortium name="WormBaseParasite"/>
        </authorList>
    </citation>
    <scope>IDENTIFICATION</scope>
    <source>
        <strain evidence="10 11">pt0022</strain>
    </source>
</reference>
<dbReference type="GO" id="GO:0005068">
    <property type="term" value="F:transmembrane receptor protein tyrosine kinase adaptor activity"/>
    <property type="evidence" value="ECO:0007669"/>
    <property type="project" value="TreeGrafter"/>
</dbReference>
<dbReference type="AlphaFoldDB" id="A0A183XRI8"/>
<evidence type="ECO:0000259" key="6">
    <source>
        <dbReference type="PROSITE" id="PS51064"/>
    </source>
</evidence>
<evidence type="ECO:0000256" key="5">
    <source>
        <dbReference type="ARBA" id="ARBA00023288"/>
    </source>
</evidence>
<keyword evidence="4" id="KW-0472">Membrane</keyword>
<reference evidence="8" key="2">
    <citation type="journal article" date="2016" name="Mol. Ecol.">
        <title>Population genomics of the filarial nematode parasite Wuchereria bancrofti from mosquitoes.</title>
        <authorList>
            <person name="Small S.T."/>
            <person name="Reimer L.J."/>
            <person name="Tisch D.J."/>
            <person name="King C.L."/>
            <person name="Christensen B.M."/>
            <person name="Siba P.M."/>
            <person name="Kazura J.W."/>
            <person name="Serre D."/>
            <person name="Zimmerman P.A."/>
        </authorList>
    </citation>
    <scope>NUCLEOTIDE SEQUENCE</scope>
    <source>
        <strain evidence="8">pt0022</strain>
    </source>
</reference>
<dbReference type="PROSITE" id="PS51064">
    <property type="entry name" value="IRS_PTB"/>
    <property type="match status" value="1"/>
</dbReference>
<keyword evidence="9" id="KW-1185">Reference proteome</keyword>
<evidence type="ECO:0000313" key="10">
    <source>
        <dbReference type="WBParaSite" id="maker-PairedContig_3599-snap-gene-1.16-mRNA-1"/>
    </source>
</evidence>
<name>A0A183XRI8_WUCBA</name>
<dbReference type="WBParaSite" id="maker-PairedContig_3599-snap-gene-1.16-mRNA-1">
    <property type="protein sequence ID" value="maker-PairedContig_3599-snap-gene-1.16-mRNA-1"/>
    <property type="gene ID" value="maker-PairedContig_3599-snap-gene-1.16"/>
</dbReference>
<evidence type="ECO:0000313" key="11">
    <source>
        <dbReference type="WBParaSite" id="mrna-Wban_06653"/>
    </source>
</evidence>
<dbReference type="GO" id="GO:0008543">
    <property type="term" value="P:fibroblast growth factor receptor signaling pathway"/>
    <property type="evidence" value="ECO:0007669"/>
    <property type="project" value="TreeGrafter"/>
</dbReference>
<keyword evidence="5" id="KW-0449">Lipoprotein</keyword>
<dbReference type="PANTHER" id="PTHR21258">
    <property type="entry name" value="DOCKING PROTEIN RELATED"/>
    <property type="match status" value="1"/>
</dbReference>
<dbReference type="InterPro" id="IPR011993">
    <property type="entry name" value="PH-like_dom_sf"/>
</dbReference>
<feature type="domain" description="IRS-type PTB" evidence="6">
    <location>
        <begin position="30"/>
        <end position="134"/>
    </location>
</feature>
<dbReference type="FunCoup" id="A0A183XRI8">
    <property type="interactions" value="42"/>
</dbReference>
<dbReference type="GO" id="GO:0005737">
    <property type="term" value="C:cytoplasm"/>
    <property type="evidence" value="ECO:0007669"/>
    <property type="project" value="TreeGrafter"/>
</dbReference>
<dbReference type="EMBL" id="UYWW01012662">
    <property type="protein sequence ID" value="VDM21890.1"/>
    <property type="molecule type" value="Genomic_DNA"/>
</dbReference>
<sequence>MGNCMSQTGQREFLKNFQNAANRGGETRVGGAFMNDDPEAFQVFVKKRNKFIPGTLKVTENEIVFIRSRCETLNWPLHFLRRYGFTSAGIFFFESGRRCSSGEGLHTFQSHQAEAIFQLVQSRIQDNANMGIAIREARAQSVTGSYHSVHNIPSSYTGTRIQPIQRYSSEGTANVGDCSPSSCGIINYHRPLNRFNHHRQLLFQIPKRPRSIAGPAHTAVWPLPPPSYHSPRSCFNRPAFMGNIVSEHVLQRQPSELSTCDHSYVNVLPQRRSATSSPQCVSPVLREFASSSHFTFGSTEQNLGMADLGSQRFNTPATVLSHRYPPCGFLCPYDRSPLNSYVNARQDSGVSDRETTPPQLDYALVAVGITEEGSPATLRANQSNTRNDLASVGLTTNVNYTKIDLEKTRAIEVAASTVEKENPRRRHFTTNGQLDN</sequence>
<dbReference type="InterPro" id="IPR038742">
    <property type="entry name" value="FRS2_PTB"/>
</dbReference>
<dbReference type="Proteomes" id="UP000093561">
    <property type="component" value="Unassembled WGS sequence"/>
</dbReference>
<evidence type="ECO:0000256" key="2">
    <source>
        <dbReference type="ARBA" id="ARBA00022553"/>
    </source>
</evidence>
<evidence type="ECO:0000256" key="1">
    <source>
        <dbReference type="ARBA" id="ARBA00004370"/>
    </source>
</evidence>
<dbReference type="Proteomes" id="UP000270924">
    <property type="component" value="Unassembled WGS sequence"/>
</dbReference>
<dbReference type="WBParaSite" id="mrna-Wban_06653">
    <property type="protein sequence ID" value="mrna-Wban_06653"/>
    <property type="gene ID" value="Wban_06653"/>
</dbReference>
<dbReference type="SMART" id="SM00310">
    <property type="entry name" value="PTBI"/>
    <property type="match status" value="1"/>
</dbReference>
<protein>
    <submittedName>
        <fullName evidence="10 11">IRS-type PTB domain-containing protein</fullName>
    </submittedName>
</protein>